<protein>
    <submittedName>
        <fullName evidence="2">Uncharacterized protein</fullName>
    </submittedName>
</protein>
<evidence type="ECO:0000256" key="1">
    <source>
        <dbReference type="SAM" id="MobiDB-lite"/>
    </source>
</evidence>
<organism evidence="2 3">
    <name type="scientific">Steinernema carpocapsae</name>
    <name type="common">Entomopathogenic nematode</name>
    <dbReference type="NCBI Taxonomy" id="34508"/>
    <lineage>
        <taxon>Eukaryota</taxon>
        <taxon>Metazoa</taxon>
        <taxon>Ecdysozoa</taxon>
        <taxon>Nematoda</taxon>
        <taxon>Chromadorea</taxon>
        <taxon>Rhabditida</taxon>
        <taxon>Tylenchina</taxon>
        <taxon>Panagrolaimomorpha</taxon>
        <taxon>Strongyloidoidea</taxon>
        <taxon>Steinernematidae</taxon>
        <taxon>Steinernema</taxon>
    </lineage>
</organism>
<dbReference type="Proteomes" id="UP000298663">
    <property type="component" value="Unassembled WGS sequence"/>
</dbReference>
<name>A0A4V5ZYF0_STECR</name>
<evidence type="ECO:0000313" key="2">
    <source>
        <dbReference type="EMBL" id="TKR63445.1"/>
    </source>
</evidence>
<feature type="region of interest" description="Disordered" evidence="1">
    <location>
        <begin position="61"/>
        <end position="82"/>
    </location>
</feature>
<keyword evidence="3" id="KW-1185">Reference proteome</keyword>
<dbReference type="AlphaFoldDB" id="A0A4V5ZYF0"/>
<sequence length="111" mass="12226">MLELPELLDPTDSLALLAKMGRRARALPVRRVLLAQSDPPATPGSMARTEPWEKPVLKDLRGLLATRDTREPTERRDPLEALESPATTPLIVRVLLALAKSPACPFEVVLQ</sequence>
<dbReference type="EMBL" id="AZBU02000010">
    <property type="protein sequence ID" value="TKR63445.1"/>
    <property type="molecule type" value="Genomic_DNA"/>
</dbReference>
<comment type="caution">
    <text evidence="2">The sequence shown here is derived from an EMBL/GenBank/DDBJ whole genome shotgun (WGS) entry which is preliminary data.</text>
</comment>
<reference evidence="2 3" key="1">
    <citation type="journal article" date="2015" name="Genome Biol.">
        <title>Comparative genomics of Steinernema reveals deeply conserved gene regulatory networks.</title>
        <authorList>
            <person name="Dillman A.R."/>
            <person name="Macchietto M."/>
            <person name="Porter C.F."/>
            <person name="Rogers A."/>
            <person name="Williams B."/>
            <person name="Antoshechkin I."/>
            <person name="Lee M.M."/>
            <person name="Goodwin Z."/>
            <person name="Lu X."/>
            <person name="Lewis E.E."/>
            <person name="Goodrich-Blair H."/>
            <person name="Stock S.P."/>
            <person name="Adams B.J."/>
            <person name="Sternberg P.W."/>
            <person name="Mortazavi A."/>
        </authorList>
    </citation>
    <scope>NUCLEOTIDE SEQUENCE [LARGE SCALE GENOMIC DNA]</scope>
    <source>
        <strain evidence="2 3">ALL</strain>
    </source>
</reference>
<proteinExistence type="predicted"/>
<reference evidence="2 3" key="2">
    <citation type="journal article" date="2019" name="G3 (Bethesda)">
        <title>Hybrid Assembly of the Genome of the Entomopathogenic Nematode Steinernema carpocapsae Identifies the X-Chromosome.</title>
        <authorList>
            <person name="Serra L."/>
            <person name="Macchietto M."/>
            <person name="Macias-Munoz A."/>
            <person name="McGill C.J."/>
            <person name="Rodriguez I.M."/>
            <person name="Rodriguez B."/>
            <person name="Murad R."/>
            <person name="Mortazavi A."/>
        </authorList>
    </citation>
    <scope>NUCLEOTIDE SEQUENCE [LARGE SCALE GENOMIC DNA]</scope>
    <source>
        <strain evidence="2 3">ALL</strain>
    </source>
</reference>
<feature type="compositionally biased region" description="Basic and acidic residues" evidence="1">
    <location>
        <begin position="61"/>
        <end position="79"/>
    </location>
</feature>
<accession>A0A4V5ZYF0</accession>
<evidence type="ECO:0000313" key="3">
    <source>
        <dbReference type="Proteomes" id="UP000298663"/>
    </source>
</evidence>
<gene>
    <name evidence="2" type="ORF">L596_027277</name>
</gene>